<evidence type="ECO:0000259" key="3">
    <source>
        <dbReference type="Pfam" id="PF07261"/>
    </source>
</evidence>
<evidence type="ECO:0000259" key="4">
    <source>
        <dbReference type="Pfam" id="PF25888"/>
    </source>
</evidence>
<dbReference type="Pfam" id="PF25888">
    <property type="entry name" value="WHD_DnaB"/>
    <property type="match status" value="1"/>
</dbReference>
<keyword evidence="6" id="KW-1185">Reference proteome</keyword>
<dbReference type="EMBL" id="JAEDXU010000001">
    <property type="protein sequence ID" value="MBP1044702.1"/>
    <property type="molecule type" value="Genomic_DNA"/>
</dbReference>
<proteinExistence type="inferred from homology"/>
<dbReference type="InterPro" id="IPR058660">
    <property type="entry name" value="WHD_DnaB"/>
</dbReference>
<feature type="region of interest" description="Disordered" evidence="2">
    <location>
        <begin position="409"/>
        <end position="454"/>
    </location>
</feature>
<feature type="compositionally biased region" description="Basic and acidic residues" evidence="2">
    <location>
        <begin position="409"/>
        <end position="423"/>
    </location>
</feature>
<dbReference type="InterPro" id="IPR006343">
    <property type="entry name" value="DnaB/C_C"/>
</dbReference>
<dbReference type="Gene3D" id="1.10.10.630">
    <property type="entry name" value="DnaD domain-like"/>
    <property type="match status" value="1"/>
</dbReference>
<name>A0ABS4CE19_9ENTE</name>
<feature type="compositionally biased region" description="Basic and acidic residues" evidence="2">
    <location>
        <begin position="444"/>
        <end position="454"/>
    </location>
</feature>
<evidence type="ECO:0000256" key="2">
    <source>
        <dbReference type="SAM" id="MobiDB-lite"/>
    </source>
</evidence>
<dbReference type="Proteomes" id="UP000673375">
    <property type="component" value="Unassembled WGS sequence"/>
</dbReference>
<reference evidence="5 6" key="1">
    <citation type="submission" date="2020-12" db="EMBL/GenBank/DDBJ databases">
        <title>Vagococcus allomyrinae sp. nov. and Enterococcus lavae sp. nov., isolated from the larvae of Allomyrina dichotoma.</title>
        <authorList>
            <person name="Lee S.D."/>
        </authorList>
    </citation>
    <scope>NUCLEOTIDE SEQUENCE [LARGE SCALE GENOMIC DNA]</scope>
    <source>
        <strain evidence="5 6">BWM-S5</strain>
    </source>
</reference>
<comment type="caution">
    <text evidence="5">The sequence shown here is derived from an EMBL/GenBank/DDBJ whole genome shotgun (WGS) entry which is preliminary data.</text>
</comment>
<gene>
    <name evidence="5" type="ORF">I6N96_00305</name>
</gene>
<dbReference type="Pfam" id="PF07261">
    <property type="entry name" value="DnaB_2"/>
    <property type="match status" value="1"/>
</dbReference>
<protein>
    <submittedName>
        <fullName evidence="5">DnaD domain protein</fullName>
    </submittedName>
</protein>
<evidence type="ECO:0000313" key="5">
    <source>
        <dbReference type="EMBL" id="MBP1044702.1"/>
    </source>
</evidence>
<comment type="similarity">
    <text evidence="1">Belongs to the DnaB/DnaD family.</text>
</comment>
<feature type="domain" description="Replicative helicase loading/DNA remodeling protein DnaB N-terminal winged helix" evidence="4">
    <location>
        <begin position="8"/>
        <end position="268"/>
    </location>
</feature>
<dbReference type="InterPro" id="IPR034829">
    <property type="entry name" value="DnaD-like_sf"/>
</dbReference>
<evidence type="ECO:0000313" key="6">
    <source>
        <dbReference type="Proteomes" id="UP000673375"/>
    </source>
</evidence>
<organism evidence="5 6">
    <name type="scientific">Enterococcus larvae</name>
    <dbReference type="NCBI Taxonomy" id="2794352"/>
    <lineage>
        <taxon>Bacteria</taxon>
        <taxon>Bacillati</taxon>
        <taxon>Bacillota</taxon>
        <taxon>Bacilli</taxon>
        <taxon>Lactobacillales</taxon>
        <taxon>Enterococcaceae</taxon>
        <taxon>Enterococcus</taxon>
    </lineage>
</organism>
<dbReference type="RefSeq" id="WP_209555509.1">
    <property type="nucleotide sequence ID" value="NZ_JAEDXU010000001.1"/>
</dbReference>
<sequence length="470" mass="55090">MTNNRKEIQPKQIFNVLVNTPFSDQEKEILTFLYQPIVGAGAFSLFLTLLSEVRYSGMSESLFHRELIMLLDMGSRQLEEARAKLEGIGLLDTFVKEDGELGSIYVYRLNHPEAVESFFKDEILALTLLNQVGEKKFNQLFERFQPNYMELDEYQNISADYQEVYGFREEQLITEGPHLNEIKQAFDDPEPKRKISAVDSTLFDWAFFVSQVERFGLKLPKKVDELKEEIYLYNRLYGTDELEMLEFVKFSFDYHTNEINRKALRQIVDRSYRENRQQKTSQVRRNEEAVLTEEEQRSYRFNSLKMEGFSEADIRSIIDSETIPPLKYLAAVQKQTGGFGTGQEEKIIENLVKRSGLPNSVINILISYVLIIQKQPTLTGSYVYTIANDWAKKEIFSPEKAITYLKTKQADNQKKRQGREYSSNKRQQVVRKEKLPDWVDNPVPEEKLSTEAQEKLDREMEEFLRRRGER</sequence>
<feature type="domain" description="DnaB/C C-terminal" evidence="3">
    <location>
        <begin position="331"/>
        <end position="404"/>
    </location>
</feature>
<evidence type="ECO:0000256" key="1">
    <source>
        <dbReference type="ARBA" id="ARBA00093462"/>
    </source>
</evidence>
<accession>A0ABS4CE19</accession>